<dbReference type="Gene3D" id="3.30.559.70">
    <property type="entry name" value="Choline/Carnitine o-acyltransferase, domain 2"/>
    <property type="match status" value="1"/>
</dbReference>
<evidence type="ECO:0000256" key="9">
    <source>
        <dbReference type="PIRSR" id="PIRSR600542-1"/>
    </source>
</evidence>
<comment type="similarity">
    <text evidence="1">Belongs to the carnitine/choline acetyltransferase family.</text>
</comment>
<keyword evidence="6" id="KW-0560">Oxidoreductase</keyword>
<dbReference type="Pfam" id="PF02801">
    <property type="entry name" value="Ketoacyl-synt_C"/>
    <property type="match status" value="1"/>
</dbReference>
<dbReference type="GO" id="GO:0031177">
    <property type="term" value="F:phosphopantetheine binding"/>
    <property type="evidence" value="ECO:0007669"/>
    <property type="project" value="InterPro"/>
</dbReference>
<dbReference type="InterPro" id="IPR042231">
    <property type="entry name" value="Cho/carn_acyl_trans_2"/>
</dbReference>
<protein>
    <submittedName>
        <fullName evidence="15">Related to polyketide synthase</fullName>
    </submittedName>
</protein>
<dbReference type="Pfam" id="PF16197">
    <property type="entry name" value="KAsynt_C_assoc"/>
    <property type="match status" value="1"/>
</dbReference>
<comment type="caution">
    <text evidence="15">The sequence shown here is derived from an EMBL/GenBank/DDBJ whole genome shotgun (WGS) entry which is preliminary data.</text>
</comment>
<dbReference type="SMART" id="SM00826">
    <property type="entry name" value="PKS_DH"/>
    <property type="match status" value="1"/>
</dbReference>
<dbReference type="InterPro" id="IPR016035">
    <property type="entry name" value="Acyl_Trfase/lysoPLipase"/>
</dbReference>
<evidence type="ECO:0000256" key="11">
    <source>
        <dbReference type="SAM" id="MobiDB-lite"/>
    </source>
</evidence>
<dbReference type="InterPro" id="IPR032821">
    <property type="entry name" value="PKS_assoc"/>
</dbReference>
<dbReference type="CDD" id="cd05274">
    <property type="entry name" value="KR_FAS_SDR_x"/>
    <property type="match status" value="1"/>
</dbReference>
<keyword evidence="4" id="KW-0808">Transferase</keyword>
<dbReference type="Gene3D" id="3.40.47.10">
    <property type="match status" value="1"/>
</dbReference>
<feature type="compositionally biased region" description="Polar residues" evidence="11">
    <location>
        <begin position="2466"/>
        <end position="2475"/>
    </location>
</feature>
<dbReference type="InterPro" id="IPR016039">
    <property type="entry name" value="Thiolase-like"/>
</dbReference>
<dbReference type="InterPro" id="IPR001227">
    <property type="entry name" value="Ac_transferase_dom_sf"/>
</dbReference>
<evidence type="ECO:0000259" key="13">
    <source>
        <dbReference type="PROSITE" id="PS52004"/>
    </source>
</evidence>
<dbReference type="InterPro" id="IPR020841">
    <property type="entry name" value="PKS_Beta-ketoAc_synthase_dom"/>
</dbReference>
<dbReference type="InterPro" id="IPR049551">
    <property type="entry name" value="PKS_DH_C"/>
</dbReference>
<feature type="domain" description="PKS/mFAS DH" evidence="14">
    <location>
        <begin position="921"/>
        <end position="1259"/>
    </location>
</feature>
<name>A0AAE8SIH0_9HYPO</name>
<dbReference type="Proteomes" id="UP001187734">
    <property type="component" value="Unassembled WGS sequence"/>
</dbReference>
<dbReference type="SUPFAM" id="SSF52777">
    <property type="entry name" value="CoA-dependent acyltransferases"/>
    <property type="match status" value="2"/>
</dbReference>
<dbReference type="InterPro" id="IPR036736">
    <property type="entry name" value="ACP-like_sf"/>
</dbReference>
<dbReference type="PROSITE" id="PS52019">
    <property type="entry name" value="PKS_MFAS_DH"/>
    <property type="match status" value="1"/>
</dbReference>
<dbReference type="InterPro" id="IPR023213">
    <property type="entry name" value="CAT-like_dom_sf"/>
</dbReference>
<dbReference type="Pfam" id="PF21089">
    <property type="entry name" value="PKS_DH_N"/>
    <property type="match status" value="1"/>
</dbReference>
<dbReference type="SMART" id="SM00827">
    <property type="entry name" value="PKS_AT"/>
    <property type="match status" value="1"/>
</dbReference>
<reference evidence="15" key="1">
    <citation type="submission" date="2018-03" db="EMBL/GenBank/DDBJ databases">
        <authorList>
            <person name="Guldener U."/>
        </authorList>
    </citation>
    <scope>NUCLEOTIDE SEQUENCE</scope>
</reference>
<dbReference type="SUPFAM" id="SSF47336">
    <property type="entry name" value="ACP-like"/>
    <property type="match status" value="1"/>
</dbReference>
<dbReference type="InterPro" id="IPR016036">
    <property type="entry name" value="Malonyl_transacylase_ACP-bd"/>
</dbReference>
<dbReference type="CDD" id="cd00833">
    <property type="entry name" value="PKS"/>
    <property type="match status" value="1"/>
</dbReference>
<dbReference type="Gene3D" id="3.30.559.10">
    <property type="entry name" value="Chloramphenicol acetyltransferase-like domain"/>
    <property type="match status" value="1"/>
</dbReference>
<evidence type="ECO:0000256" key="8">
    <source>
        <dbReference type="ARBA" id="ARBA00023315"/>
    </source>
</evidence>
<dbReference type="Pfam" id="PF08659">
    <property type="entry name" value="KR"/>
    <property type="match status" value="1"/>
</dbReference>
<dbReference type="GO" id="GO:0016491">
    <property type="term" value="F:oxidoreductase activity"/>
    <property type="evidence" value="ECO:0007669"/>
    <property type="project" value="UniProtKB-KW"/>
</dbReference>
<dbReference type="CDD" id="cd02440">
    <property type="entry name" value="AdoMet_MTases"/>
    <property type="match status" value="1"/>
</dbReference>
<dbReference type="FunFam" id="3.40.50.720:FF:000209">
    <property type="entry name" value="Polyketide synthase Pks12"/>
    <property type="match status" value="1"/>
</dbReference>
<dbReference type="Pfam" id="PF00698">
    <property type="entry name" value="Acyl_transf_1"/>
    <property type="match status" value="1"/>
</dbReference>
<dbReference type="Pfam" id="PF00550">
    <property type="entry name" value="PP-binding"/>
    <property type="match status" value="1"/>
</dbReference>
<feature type="active site" description="Proton acceptor" evidence="9">
    <location>
        <position position="2807"/>
    </location>
</feature>
<feature type="active site" description="Proton donor; for dehydratase activity" evidence="10">
    <location>
        <position position="1169"/>
    </location>
</feature>
<dbReference type="PROSITE" id="PS00440">
    <property type="entry name" value="ACYLTRANSF_C_2"/>
    <property type="match status" value="1"/>
</dbReference>
<evidence type="ECO:0000256" key="1">
    <source>
        <dbReference type="ARBA" id="ARBA00005232"/>
    </source>
</evidence>
<keyword evidence="3" id="KW-0597">Phosphoprotein</keyword>
<dbReference type="SUPFAM" id="SSF53901">
    <property type="entry name" value="Thiolase-like"/>
    <property type="match status" value="1"/>
</dbReference>
<sequence>MSKPENRIAIIGMACRLPGGADSPESLWSLLAEGRDGRREVPKDRWDWRSFYNENPDTRDATNFSHAYFLDEDVSAFDARFFNIPGTDAASMDPQQRFLLEVTYEALENAGLPIEDLRGSDTSVHMAMFARDYDRMGYRDLSQVSMSHIIGAGEAILANRISYVLDLKGSSNTLDTGCSGGLVALHQACQTLRADEATIALAGASQLLLTPDQSLVMSQLTNKDGRSYTFDDRGAGYARGEGMGVLVLKRLDRAVADGDYIHAVLLESGVGHDGKTSGIFLPNSSAQEALARSVYLRAGLDPLETLFVESHGTGTVAGDNAEVGSIARVFGREAGRTTDLPVGSIKTNIGHLEAASGVASAIKAIMVLKKNQIPPQLNFINPKPGLDLDKRGIKVPLELMPLTPEHHTGPRRVSVNSFGYGGTNAHVILQGYDSEPQPIREQISETKPIVLSANSESSLKKLIANTRQWLQSEKSQSVSFIDLAYTLNTRRSKLPWRCSVVASNLQELQAALGDPKLQPAKSSRDVALAFVFTGQGAQWFAMGRELLTSSQTIEFASSISHCNNAMKALGCEWDLIEELSRDEESSRLGEARFAQPATTAVQIAMVDLLAIVYGIQPEAVFGHSSGEIAAAYAAGALSRDAAMQVSYMRGICSAKAKTLNSTPGGMLAVGEGPDAIGARIKKIDSSFGKITVACVNSPESTTISGDVAALEELQAVLSEASVFNRRIKVDSAYHSHHMEVVAPSYLSSLEGLVAGETRDDVAFFSSVTGVRKTSGFGADYWVSNLVSQVKFSTASQLVAQHVSDTHSSGINMLIEVGPHAALSGPLRQSLSDANFKLASGASFKYTYAPCLIRNTSALVSVLSLVGKVFESGSPVRLDTEKTDGQPRVVPELPSYPWDHSNTYWRESRLSKKNRLRPFPPHDLLGLFEVASSPYEPRWRYHVSLANTPWLRDHVIEGFMIFPGAGYLIMTIEAMKQLFQLRNMPGRITNINFQNIVIANPVIIHDDDNSKESQVVELQLIISPSRQHTGSSWEHFRVISYDSQNDSWIDNCSGLVSWDSVSSDANAIAQSQVDSFAGAQDDDGLGHLSKAAAQTWLQDIQAVCHTPLDAAETYLDLKTAGNEYGETFQGMKEICVGDGFATAKVIIPDITQFAPGHSMQPHTIHPSVFDSLFQLEPVCFRREGLMAPIMPTNLGQISVAVDMDSAPGTEIVVALQHFQHTPRDSTCAFYAYQKMSNGSYRPVVTCNDARSQAVGEGDADDDANNKMTYRMDWKPDIDFMTEGDLTPLSSGTIPVAGGGNGFILSEGHVARIKAYMEALIHKSPNMDVLMIGSGPNSDTMSLMEAIECQSRSPLAMYTYTDVSPELIEQARDKFCEWIAPIDFKKIDISQDPIPQGLTAHGFDLIVASMLSFTATGRGIALEHIKKLMRPGGRLVLLELTADTASGSGRTDEPRISISQWDTCLKDHGFSGLDFAFSQGDKDFSALMMTRLLSSATGNTTSSTQQIAEKKLKANFLLGHSESADQIALAQVLSQALEQRAVSCTVEKLNTSSEQAPVTIVIDSVEHPLLLSPSPETFQQIQELLLRGGDFLWLSFQASDASGNKAAFKKMAGGMARVLRRENPGLRLITVDVQDPMKPSADQVQSVVRLITDVTMLSFWSPEGTASMENEYAIRDGKLLIPRVLPDDHLSTHIDSRVNPQHNMSSDAPLLPCSYLDQNRPIKFDIRVPGLLKTIRFVDNDEMSNPLGPDEVQIEARAYGVNFKDVLIALGQMPPATQMTGEIAGVITAVGSNVSSHKIGDRVTSLFVTQLGNQVRVKSSNVVTIPDSISFTDAASIPLIFVTAWYCLNQVARLEKGQRILIHAGSGGVGQAAIQLAQLVGAEVFTTVGSATKKKLVQERYGLDDSHIFSSRSGVFKKQIFDATQGRGVDVVLNSLAGQLLRDSWDCLAPFGTFCEIGKADIIGRGQLNMAKFDKQATFAAVDVFYMHQNRPEHVVRGINEVLAMVDQGLLRSVHPVTTFDMSSIEQAFSLMAERKHMGKLVLLADESTLVQATRPKAPVLRLQQEGTYVIGGGLGDIGKKIGRFLVEKGAGHIVALTRRDADSVAQQPAIVEFMKVISKLGGALHILQCDIADETSTRNAAAQLVGLGLPQVRGIIQSATVLRDRPWENMKVDDWNESIKPKVQGTLNMNDFFCSPETTDFFVMLSSVASIVGSASQSNYAAGNAFLEAFAHAQTQASQGITKYTAVNVGAVEGSELIAGVQDQGIDITNTIGSVSFDEVLAALEYAMNPQARADHTVVQHLMHFSRDKMEASSGPWALSDPLYDHIPSKMRLEGRSASKGGDGKKYTILQAVEEAETVAEAEVIVKQALLDKFEAFIGDDVPDIPIAALGLDSLVSIELKNWVRHTFKTPLQISELTSAPSMLALARLIISRMVLKFNPTNSVVVEAESDKPQSGTLTPPIVVEQPVTSSGSSDAVLSDDVTDETNSVSEPDWHGQNCCKAYKDLPVMPLPDLDETLDYWLDSNGHLFGSEQLESINRDIGAMRAPGSSARQILSGLYEKHADDNTNAWFTDIVTNARFLCRRAPVAPWTSIMISQRDNPDKRHTQVERAAIITSATISFKRAIDAGKIEPMEIAGMPECTWGWSWLFNSTRIPQLDCDKVVSYASRLNVPKARDHVAVLRKGRVFKVMLQDEEGKDVSFQQLRATFEAIVAHVEGEDVLSTLLTTDERESWAKIRETLSESSPGNSDYLHVLDSAMFVLCLDSGSPETPDEIARHGYIGDGVNRWFDKVLQFYVSANGRSGVLTEHGILDGTTITRLLDWISSIMDAHTPQTSSDESFQVELEEVILQMTPELKEHTIALHDKYKQATSKSTYVREQLGEFGTDFLIRSRVPVKGVIDVIFQLAIRLFFGKNMPSWEPTSGTLFHAGRPDAMQRATPAVNAFCDAAAQSPRDRDAAQLRGLLLEATKSINAGMKMQLLGRGSQRLFEVISYSWPANEPKPAFLSDMVFFGRPNPPIFAQTNSLEGKMTVDDFVHLMPDTDGFWSFISPDKNSLSVSLTGGSKERTAAFVKELHRAASIIQDIVKASA</sequence>
<dbReference type="SMART" id="SM00823">
    <property type="entry name" value="PKS_PP"/>
    <property type="match status" value="1"/>
</dbReference>
<dbReference type="SUPFAM" id="SSF53335">
    <property type="entry name" value="S-adenosyl-L-methionine-dependent methyltransferases"/>
    <property type="match status" value="1"/>
</dbReference>
<dbReference type="InterPro" id="IPR056501">
    <property type="entry name" value="NAD-bd_HRPKS_sdrA"/>
</dbReference>
<dbReference type="InterPro" id="IPR000542">
    <property type="entry name" value="Carn_acyl_trans"/>
</dbReference>
<dbReference type="GO" id="GO:0004312">
    <property type="term" value="F:fatty acid synthase activity"/>
    <property type="evidence" value="ECO:0007669"/>
    <property type="project" value="TreeGrafter"/>
</dbReference>
<dbReference type="Pfam" id="PF13602">
    <property type="entry name" value="ADH_zinc_N_2"/>
    <property type="match status" value="1"/>
</dbReference>
<dbReference type="Pfam" id="PF00109">
    <property type="entry name" value="ketoacyl-synt"/>
    <property type="match status" value="1"/>
</dbReference>
<dbReference type="Pfam" id="PF08242">
    <property type="entry name" value="Methyltransf_12"/>
    <property type="match status" value="1"/>
</dbReference>
<dbReference type="GO" id="GO:0006633">
    <property type="term" value="P:fatty acid biosynthetic process"/>
    <property type="evidence" value="ECO:0007669"/>
    <property type="project" value="TreeGrafter"/>
</dbReference>
<dbReference type="InterPro" id="IPR009081">
    <property type="entry name" value="PP-bd_ACP"/>
</dbReference>
<dbReference type="SMART" id="SM00825">
    <property type="entry name" value="PKS_KS"/>
    <property type="match status" value="1"/>
</dbReference>
<feature type="active site" description="Proton acceptor; for dehydratase activity" evidence="10">
    <location>
        <position position="953"/>
    </location>
</feature>
<dbReference type="PANTHER" id="PTHR43775:SF22">
    <property type="entry name" value="SYNTHASE, PUTATIVE (JCVI)-RELATED"/>
    <property type="match status" value="1"/>
</dbReference>
<dbReference type="Gene3D" id="3.40.50.150">
    <property type="entry name" value="Vaccinia Virus protein VP39"/>
    <property type="match status" value="1"/>
</dbReference>
<evidence type="ECO:0000256" key="6">
    <source>
        <dbReference type="ARBA" id="ARBA00023002"/>
    </source>
</evidence>
<dbReference type="Pfam" id="PF14765">
    <property type="entry name" value="PS-DH"/>
    <property type="match status" value="1"/>
</dbReference>
<dbReference type="InterPro" id="IPR014031">
    <property type="entry name" value="Ketoacyl_synth_C"/>
</dbReference>
<feature type="domain" description="Ketosynthase family 3 (KS3)" evidence="13">
    <location>
        <begin position="5"/>
        <end position="431"/>
    </location>
</feature>
<dbReference type="Gene3D" id="3.40.366.10">
    <property type="entry name" value="Malonyl-Coenzyme A Acyl Carrier Protein, domain 2"/>
    <property type="match status" value="1"/>
</dbReference>
<keyword evidence="7" id="KW-0511">Multifunctional enzyme</keyword>
<dbReference type="SUPFAM" id="SSF50129">
    <property type="entry name" value="GroES-like"/>
    <property type="match status" value="1"/>
</dbReference>
<dbReference type="InterPro" id="IPR011032">
    <property type="entry name" value="GroES-like_sf"/>
</dbReference>
<dbReference type="InterPro" id="IPR049900">
    <property type="entry name" value="PKS_mFAS_DH"/>
</dbReference>
<evidence type="ECO:0000313" key="15">
    <source>
        <dbReference type="EMBL" id="SPJ78459.1"/>
    </source>
</evidence>
<feature type="region of interest" description="C-terminal hotdog fold" evidence="10">
    <location>
        <begin position="1104"/>
        <end position="1259"/>
    </location>
</feature>
<dbReference type="SMART" id="SM00822">
    <property type="entry name" value="PKS_KR"/>
    <property type="match status" value="1"/>
</dbReference>
<dbReference type="Gene3D" id="3.40.50.720">
    <property type="entry name" value="NAD(P)-binding Rossmann-like Domain"/>
    <property type="match status" value="2"/>
</dbReference>
<dbReference type="InterPro" id="IPR014043">
    <property type="entry name" value="Acyl_transferase_dom"/>
</dbReference>
<evidence type="ECO:0000256" key="10">
    <source>
        <dbReference type="PROSITE-ProRule" id="PRU01363"/>
    </source>
</evidence>
<dbReference type="InterPro" id="IPR057326">
    <property type="entry name" value="KR_dom"/>
</dbReference>
<gene>
    <name evidence="15" type="ORF">FTOL_06848</name>
</gene>
<dbReference type="SUPFAM" id="SSF51735">
    <property type="entry name" value="NAD(P)-binding Rossmann-fold domains"/>
    <property type="match status" value="2"/>
</dbReference>
<dbReference type="InterPro" id="IPR013217">
    <property type="entry name" value="Methyltransf_12"/>
</dbReference>
<dbReference type="InterPro" id="IPR050091">
    <property type="entry name" value="PKS_NRPS_Biosynth_Enz"/>
</dbReference>
<dbReference type="PROSITE" id="PS52004">
    <property type="entry name" value="KS3_2"/>
    <property type="match status" value="1"/>
</dbReference>
<feature type="domain" description="Carrier" evidence="12">
    <location>
        <begin position="2352"/>
        <end position="2433"/>
    </location>
</feature>
<proteinExistence type="inferred from homology"/>
<dbReference type="InterPro" id="IPR049552">
    <property type="entry name" value="PKS_DH_N"/>
</dbReference>
<keyword evidence="5" id="KW-0521">NADP</keyword>
<keyword evidence="8" id="KW-0012">Acyltransferase</keyword>
<dbReference type="InterPro" id="IPR039551">
    <property type="entry name" value="Cho/carn_acyl_trans"/>
</dbReference>
<dbReference type="CDD" id="cd05195">
    <property type="entry name" value="enoyl_red"/>
    <property type="match status" value="1"/>
</dbReference>
<evidence type="ECO:0000313" key="16">
    <source>
        <dbReference type="Proteomes" id="UP001187734"/>
    </source>
</evidence>
<dbReference type="PROSITE" id="PS50075">
    <property type="entry name" value="CARRIER"/>
    <property type="match status" value="1"/>
</dbReference>
<accession>A0AAE8SIH0</accession>
<dbReference type="Gene3D" id="3.10.129.110">
    <property type="entry name" value="Polyketide synthase dehydratase"/>
    <property type="match status" value="1"/>
</dbReference>
<dbReference type="GO" id="GO:1901336">
    <property type="term" value="P:lactone biosynthetic process"/>
    <property type="evidence" value="ECO:0007669"/>
    <property type="project" value="UniProtKB-ARBA"/>
</dbReference>
<dbReference type="EMBL" id="ONZP01000230">
    <property type="protein sequence ID" value="SPJ78459.1"/>
    <property type="molecule type" value="Genomic_DNA"/>
</dbReference>
<dbReference type="InterPro" id="IPR020807">
    <property type="entry name" value="PKS_DH"/>
</dbReference>
<dbReference type="InterPro" id="IPR042104">
    <property type="entry name" value="PKS_dehydratase_sf"/>
</dbReference>
<evidence type="ECO:0000256" key="4">
    <source>
        <dbReference type="ARBA" id="ARBA00022679"/>
    </source>
</evidence>
<keyword evidence="2" id="KW-0596">Phosphopantetheine</keyword>
<evidence type="ECO:0000259" key="12">
    <source>
        <dbReference type="PROSITE" id="PS50075"/>
    </source>
</evidence>
<dbReference type="SUPFAM" id="SSF52151">
    <property type="entry name" value="FabD/lysophospholipase-like"/>
    <property type="match status" value="1"/>
</dbReference>
<dbReference type="Pfam" id="PF23114">
    <property type="entry name" value="NAD-bd_HRPKS_sdrA"/>
    <property type="match status" value="1"/>
</dbReference>
<evidence type="ECO:0000256" key="2">
    <source>
        <dbReference type="ARBA" id="ARBA00022450"/>
    </source>
</evidence>
<evidence type="ECO:0000256" key="3">
    <source>
        <dbReference type="ARBA" id="ARBA00022553"/>
    </source>
</evidence>
<dbReference type="PANTHER" id="PTHR43775">
    <property type="entry name" value="FATTY ACID SYNTHASE"/>
    <property type="match status" value="1"/>
</dbReference>
<dbReference type="SUPFAM" id="SSF55048">
    <property type="entry name" value="Probable ACP-binding domain of malonyl-CoA ACP transacylase"/>
    <property type="match status" value="1"/>
</dbReference>
<keyword evidence="16" id="KW-1185">Reference proteome</keyword>
<dbReference type="InterPro" id="IPR013154">
    <property type="entry name" value="ADH-like_N"/>
</dbReference>
<evidence type="ECO:0000256" key="5">
    <source>
        <dbReference type="ARBA" id="ARBA00022857"/>
    </source>
</evidence>
<dbReference type="SMART" id="SM00829">
    <property type="entry name" value="PKS_ER"/>
    <property type="match status" value="1"/>
</dbReference>
<dbReference type="InterPro" id="IPR014030">
    <property type="entry name" value="Ketoacyl_synth_N"/>
</dbReference>
<dbReference type="InterPro" id="IPR036291">
    <property type="entry name" value="NAD(P)-bd_dom_sf"/>
</dbReference>
<dbReference type="InterPro" id="IPR020843">
    <property type="entry name" value="ER"/>
</dbReference>
<dbReference type="InterPro" id="IPR013968">
    <property type="entry name" value="PKS_KR"/>
</dbReference>
<evidence type="ECO:0000259" key="14">
    <source>
        <dbReference type="PROSITE" id="PS52019"/>
    </source>
</evidence>
<feature type="region of interest" description="N-terminal hotdog fold" evidence="10">
    <location>
        <begin position="921"/>
        <end position="1062"/>
    </location>
</feature>
<dbReference type="GO" id="GO:0044550">
    <property type="term" value="P:secondary metabolite biosynthetic process"/>
    <property type="evidence" value="ECO:0007669"/>
    <property type="project" value="UniProtKB-ARBA"/>
</dbReference>
<organism evidence="15 16">
    <name type="scientific">Fusarium torulosum</name>
    <dbReference type="NCBI Taxonomy" id="33205"/>
    <lineage>
        <taxon>Eukaryota</taxon>
        <taxon>Fungi</taxon>
        <taxon>Dikarya</taxon>
        <taxon>Ascomycota</taxon>
        <taxon>Pezizomycotina</taxon>
        <taxon>Sordariomycetes</taxon>
        <taxon>Hypocreomycetidae</taxon>
        <taxon>Hypocreales</taxon>
        <taxon>Nectriaceae</taxon>
        <taxon>Fusarium</taxon>
    </lineage>
</organism>
<dbReference type="InterPro" id="IPR029063">
    <property type="entry name" value="SAM-dependent_MTases_sf"/>
</dbReference>
<evidence type="ECO:0000256" key="7">
    <source>
        <dbReference type="ARBA" id="ARBA00023268"/>
    </source>
</evidence>
<dbReference type="InterPro" id="IPR020806">
    <property type="entry name" value="PKS_PP-bd"/>
</dbReference>
<dbReference type="Pfam" id="PF08240">
    <property type="entry name" value="ADH_N"/>
    <property type="match status" value="1"/>
</dbReference>
<feature type="region of interest" description="Disordered" evidence="11">
    <location>
        <begin position="2450"/>
        <end position="2478"/>
    </location>
</feature>
<dbReference type="Pfam" id="PF00755">
    <property type="entry name" value="Carn_acyltransf"/>
    <property type="match status" value="1"/>
</dbReference>
<dbReference type="Gene3D" id="3.90.180.10">
    <property type="entry name" value="Medium-chain alcohol dehydrogenases, catalytic domain"/>
    <property type="match status" value="1"/>
</dbReference>